<dbReference type="PANTHER" id="PTHR46967:SF2">
    <property type="entry name" value="SUSHI, VON WILLEBRAND FACTOR TYPE A, EGF AND PENTRAXIN DOMAIN-CONTAINING PROTEIN 1-LIKE"/>
    <property type="match status" value="1"/>
</dbReference>
<reference evidence="2" key="1">
    <citation type="submission" date="2013-10" db="EMBL/GenBank/DDBJ databases">
        <title>Genomic analysis of the causative agents of coccidiosis in chickens.</title>
        <authorList>
            <person name="Reid A.J."/>
            <person name="Blake D."/>
            <person name="Billington K."/>
            <person name="Browne H."/>
            <person name="Dunn M."/>
            <person name="Hung S."/>
            <person name="Kawahara F."/>
            <person name="Miranda-Saavedra D."/>
            <person name="Mourier T."/>
            <person name="Nagra H."/>
            <person name="Otto T.D."/>
            <person name="Rawlings N."/>
            <person name="Sanchez A."/>
            <person name="Sanders M."/>
            <person name="Subramaniam C."/>
            <person name="Tay Y."/>
            <person name="Dear P."/>
            <person name="Doerig C."/>
            <person name="Gruber A."/>
            <person name="Parkinson J."/>
            <person name="Shirley M."/>
            <person name="Wan K.L."/>
            <person name="Berriman M."/>
            <person name="Tomley F."/>
            <person name="Pain A."/>
        </authorList>
    </citation>
    <scope>NUCLEOTIDE SEQUENCE</scope>
    <source>
        <strain evidence="2">Houghton</strain>
    </source>
</reference>
<dbReference type="GeneID" id="25268369"/>
<proteinExistence type="predicted"/>
<reference evidence="2" key="2">
    <citation type="submission" date="2013-10" db="EMBL/GenBank/DDBJ databases">
        <authorList>
            <person name="Aslett M."/>
        </authorList>
    </citation>
    <scope>NUCLEOTIDE SEQUENCE</scope>
    <source>
        <strain evidence="2">Houghton</strain>
    </source>
</reference>
<evidence type="ECO:0000313" key="3">
    <source>
        <dbReference type="Proteomes" id="UP000018050"/>
    </source>
</evidence>
<sequence>MPHGTYGCNGGKSPPFKLCSKARIKYTMPGFYFVLLGSLLRLSCATPAELEFDTSAGENFPSRHLQQSAYSVQPRVGHRGEEPVTTADLSSTSTPFSAHPDRELNTGKAKRYAVENDGKVKGDSKRPEIFVQARQIQFNPGGTKWVELKVEVLGSDGKINRRYDGGVAASLILAESDATPVRSLVATLEDENGVTAERAVSIASSVATNGVAVLHFSPPTDGVYRFNITCGGCNQKLNTEKQYFSAGTNAVLKVTSQPSGASSGAILEYQPAVQLEDRDGRPLEVKTTIVANIIPVGPHTKEEVPLDTWTLETDEFGYAKASGIRVTKAGQHIIQFVTTLWQDTRLEVSSASFEVVPGPAAAATFSINPPLRVLIREPFSIVAVLVDSYGNETASPPELQRNGDPVEVHLGAFNKAGQRVPLHGHTRQVTCTLCPKGAPSSSAEIHVASASRVHVHHMPLLIERRIPVDGEGVVPSREYWGQLRISLTAEDWSFGAPQKPVSVEVKEIVLLDPLRGLTGDDGGKYLRVEPKRLLFPVENAAYPQIFYVLPWSPGVVVGSEGLSKPMSATHIGAFSIELDVVSEDPSWSSTAVVFDLPSPALARGVSVSFVPGPRDLIVYAKDSDTNEVLTGFPQQQLVREGDVIAYTLRLSACPLENEEVEVRIHGDPSGGYFVEPERLHFSATNWQQEQTVSIKVDQDDIAPSGDELSFEGSTIGNAIRTLILHHEVSSSEEDHAWFMRGGKEVAFSVWDDDIAGVDWRANSDSLVQSEHFKLGFRLRSQPVADVSLQLHCEGTEIIAQLKPDQAFKDASSSLSLIEGAELGKITVQPANWRTEYEFLLRLKITAESSAAQSTRSDDPNYNTSERTTHEFGVSSTFSVNLTFKSLAFLLKGTANRGVECLPCPPGYECPDPMEPPKPCPQEHMSLGGFLACVPCPEGFTCPEGTAVPKKLRPGFYHGISVEGYVSNKGASECIPCPAGFKCKTGRASDLEVNYHGLTLILNRTLGHRFACTVQQGGLFRSFGGEPTAVGLSGSGVETNFHAEDGDLRSDFTFVEQNIADLLLPCKVGYFSGDGEADCIPCGGAVACPTPFTREHCFVPFAVALPDDPTECVPCPAGHSCSNGIVERCPDFHYARLGEGVCRLCKGGYLCKGGATAPDEGDLVPIGYYRSERDAQVHPCPSGTLGLIPGATSKQNCSPCPSGYMCEMKDEGGEFLRSSAVACPPGYVCLPDPFACPWMEELDLCHVGTLL</sequence>
<dbReference type="OrthoDB" id="439917at2759"/>
<name>U6GM25_EIMAC</name>
<accession>U6GM25</accession>
<organism evidence="2 3">
    <name type="scientific">Eimeria acervulina</name>
    <name type="common">Coccidian parasite</name>
    <dbReference type="NCBI Taxonomy" id="5801"/>
    <lineage>
        <taxon>Eukaryota</taxon>
        <taxon>Sar</taxon>
        <taxon>Alveolata</taxon>
        <taxon>Apicomplexa</taxon>
        <taxon>Conoidasida</taxon>
        <taxon>Coccidia</taxon>
        <taxon>Eucoccidiorida</taxon>
        <taxon>Eimeriorina</taxon>
        <taxon>Eimeriidae</taxon>
        <taxon>Eimeria</taxon>
    </lineage>
</organism>
<protein>
    <submittedName>
        <fullName evidence="2">Uncharacterized protein</fullName>
    </submittedName>
</protein>
<keyword evidence="3" id="KW-1185">Reference proteome</keyword>
<evidence type="ECO:0000256" key="1">
    <source>
        <dbReference type="SAM" id="MobiDB-lite"/>
    </source>
</evidence>
<dbReference type="EMBL" id="HG671257">
    <property type="protein sequence ID" value="CDI80607.1"/>
    <property type="molecule type" value="Genomic_DNA"/>
</dbReference>
<dbReference type="VEuPathDB" id="ToxoDB:EAH_00002990"/>
<feature type="compositionally biased region" description="Polar residues" evidence="1">
    <location>
        <begin position="87"/>
        <end position="96"/>
    </location>
</feature>
<dbReference type="SUPFAM" id="SSF57184">
    <property type="entry name" value="Growth factor receptor domain"/>
    <property type="match status" value="2"/>
</dbReference>
<feature type="region of interest" description="Disordered" evidence="1">
    <location>
        <begin position="73"/>
        <end position="108"/>
    </location>
</feature>
<dbReference type="PANTHER" id="PTHR46967">
    <property type="entry name" value="INSULIN-LIKE GROWTH FACTOR BINDING PROTEIN,N-TERMINAL"/>
    <property type="match status" value="1"/>
</dbReference>
<evidence type="ECO:0000313" key="2">
    <source>
        <dbReference type="EMBL" id="CDI80607.1"/>
    </source>
</evidence>
<gene>
    <name evidence="2" type="ORF">EAH_00002990</name>
</gene>
<dbReference type="RefSeq" id="XP_013249463.1">
    <property type="nucleotide sequence ID" value="XM_013394009.1"/>
</dbReference>
<dbReference type="Proteomes" id="UP000018050">
    <property type="component" value="Unassembled WGS sequence"/>
</dbReference>
<dbReference type="InterPro" id="IPR009030">
    <property type="entry name" value="Growth_fac_rcpt_cys_sf"/>
</dbReference>
<dbReference type="SMART" id="SM01411">
    <property type="entry name" value="Ephrin_rec_like"/>
    <property type="match status" value="4"/>
</dbReference>
<dbReference type="AlphaFoldDB" id="U6GM25"/>